<feature type="transmembrane region" description="Helical" evidence="1">
    <location>
        <begin position="196"/>
        <end position="215"/>
    </location>
</feature>
<gene>
    <name evidence="2" type="ORF">AVDCRST_MAG56-620</name>
</gene>
<sequence>MISKLPDWAWTAAWWLAFVAGMVNVVGLLSFQQQAITHLTGSTSLLAVAVTSLDGWAVLHFMGILGAFLAGTALSGLLIGGNATLRLRRRYGVGLLVESGLLLAAMPLLQEGNLGGIYLTGCASGLQNGMGSIYSSGLVRTTHLTGILTDLGLFLGHALRRVPVDPRRVRLCLLLISGFFAGGIAGTAAFSQLGPATLLIPATLTGGAALAYGAYRLNRLRLLRQYA</sequence>
<evidence type="ECO:0000256" key="1">
    <source>
        <dbReference type="SAM" id="Phobius"/>
    </source>
</evidence>
<keyword evidence="1" id="KW-0812">Transmembrane</keyword>
<evidence type="ECO:0008006" key="3">
    <source>
        <dbReference type="Google" id="ProtNLM"/>
    </source>
</evidence>
<keyword evidence="1" id="KW-1133">Transmembrane helix</keyword>
<feature type="transmembrane region" description="Helical" evidence="1">
    <location>
        <begin position="138"/>
        <end position="159"/>
    </location>
</feature>
<feature type="transmembrane region" description="Helical" evidence="1">
    <location>
        <begin position="171"/>
        <end position="190"/>
    </location>
</feature>
<feature type="transmembrane region" description="Helical" evidence="1">
    <location>
        <begin position="36"/>
        <end position="53"/>
    </location>
</feature>
<dbReference type="InterPro" id="IPR010699">
    <property type="entry name" value="DUF1275"/>
</dbReference>
<feature type="transmembrane region" description="Helical" evidence="1">
    <location>
        <begin position="59"/>
        <end position="79"/>
    </location>
</feature>
<evidence type="ECO:0000313" key="2">
    <source>
        <dbReference type="EMBL" id="CAA9224353.1"/>
    </source>
</evidence>
<dbReference type="PANTHER" id="PTHR37314">
    <property type="entry name" value="SLR0142 PROTEIN"/>
    <property type="match status" value="1"/>
</dbReference>
<reference evidence="2" key="1">
    <citation type="submission" date="2020-02" db="EMBL/GenBank/DDBJ databases">
        <authorList>
            <person name="Meier V. D."/>
        </authorList>
    </citation>
    <scope>NUCLEOTIDE SEQUENCE</scope>
    <source>
        <strain evidence="2">AVDCRST_MAG56</strain>
    </source>
</reference>
<feature type="transmembrane region" description="Helical" evidence="1">
    <location>
        <begin position="12"/>
        <end position="29"/>
    </location>
</feature>
<name>A0A6J4HL39_9SPHI</name>
<keyword evidence="1" id="KW-0472">Membrane</keyword>
<organism evidence="2">
    <name type="scientific">uncultured Cytophagales bacterium</name>
    <dbReference type="NCBI Taxonomy" id="158755"/>
    <lineage>
        <taxon>Bacteria</taxon>
        <taxon>Pseudomonadati</taxon>
        <taxon>Bacteroidota</taxon>
        <taxon>Sphingobacteriia</taxon>
        <taxon>Sphingobacteriales</taxon>
        <taxon>environmental samples</taxon>
    </lineage>
</organism>
<accession>A0A6J4HL39</accession>
<feature type="transmembrane region" description="Helical" evidence="1">
    <location>
        <begin position="91"/>
        <end position="109"/>
    </location>
</feature>
<protein>
    <recommendedName>
        <fullName evidence="3">Transmembrane protein</fullName>
    </recommendedName>
</protein>
<dbReference type="Pfam" id="PF06912">
    <property type="entry name" value="DUF1275"/>
    <property type="match status" value="1"/>
</dbReference>
<dbReference type="PANTHER" id="PTHR37314:SF4">
    <property type="entry name" value="UPF0700 TRANSMEMBRANE PROTEIN YOAK"/>
    <property type="match status" value="1"/>
</dbReference>
<proteinExistence type="predicted"/>
<dbReference type="EMBL" id="CADCTQ010000057">
    <property type="protein sequence ID" value="CAA9224353.1"/>
    <property type="molecule type" value="Genomic_DNA"/>
</dbReference>
<dbReference type="AlphaFoldDB" id="A0A6J4HL39"/>